<dbReference type="Gene3D" id="1.10.287.70">
    <property type="match status" value="1"/>
</dbReference>
<keyword evidence="3 8" id="KW-0812">Transmembrane</keyword>
<dbReference type="PANTHER" id="PTHR42643">
    <property type="entry name" value="IONOTROPIC RECEPTOR 20A-RELATED"/>
    <property type="match status" value="1"/>
</dbReference>
<evidence type="ECO:0000256" key="4">
    <source>
        <dbReference type="ARBA" id="ARBA00022989"/>
    </source>
</evidence>
<name>A0A9N9RNX4_9DIPT</name>
<evidence type="ECO:0008006" key="11">
    <source>
        <dbReference type="Google" id="ProtNLM"/>
    </source>
</evidence>
<comment type="subcellular location">
    <subcellularLocation>
        <location evidence="1">Cell membrane</location>
        <topology evidence="1">Multi-pass membrane protein</topology>
    </subcellularLocation>
</comment>
<keyword evidence="5 8" id="KW-0472">Membrane</keyword>
<keyword evidence="7" id="KW-0325">Glycoprotein</keyword>
<sequence>MKLLSSLIFVLTSKFSEFSSQPERNILTNSEIEDISIITEITLDIIGVYFINRGTEFDIFIFKDSQSKKTEEILNGIIGHSNERFKIEIYNYFESSCSNQPILRPIIIFIDTLQSLICFSKKFKITKHQSQFNNFVFIEESLVSKVQKFQSKTNRLNLFSSSIFMHTNFIVNYSDTINLSSFEWFTSMFCNIPSLLPINIYHKSLKQWSEPLIFSKNFVNFQGCELVLMMPVLRSTIDSNIWGHSVAFGSTYKYVGIIPKIFEIASKVYNFKDQYQPVNPRYESSFISDPIPDNFDIIIINGTYREPNVCIEFIDMGLIPQFLFIRHTVPFVELSRIFLVTPGELYTSYESLLLPFDFTIWILFIATTYIVFVITFFNNKLSKIVEDFIYGTSAFKVLRIVFGVPQTQTPNGNFSRQIMIFFTFFCLIIRACFQSKVFQIMTSDQRHPSPSTIQDLIDRRYSFYSSYYDKDFEFLETEYNISVIETRLEMFIRLYETQAENASAKVALEVTDAYHNYATEKLGRKFDNWMQLKNFVLSTSHGGFGMLFNSFYFDMIDETVNNLIESGIMKLIYESYIKQTVKKKISRVMCKVIGFEDLQIYFIMWSGFCCVSILCFIIEVLMRRESKSHTEELLVTET</sequence>
<evidence type="ECO:0000256" key="1">
    <source>
        <dbReference type="ARBA" id="ARBA00004651"/>
    </source>
</evidence>
<dbReference type="PANTHER" id="PTHR42643:SF30">
    <property type="entry name" value="IONOTROPIC RECEPTOR 40A-RELATED"/>
    <property type="match status" value="1"/>
</dbReference>
<gene>
    <name evidence="9" type="ORF">CHIRRI_LOCUS2942</name>
</gene>
<dbReference type="EMBL" id="OU895877">
    <property type="protein sequence ID" value="CAG9799988.1"/>
    <property type="molecule type" value="Genomic_DNA"/>
</dbReference>
<organism evidence="9 10">
    <name type="scientific">Chironomus riparius</name>
    <dbReference type="NCBI Taxonomy" id="315576"/>
    <lineage>
        <taxon>Eukaryota</taxon>
        <taxon>Metazoa</taxon>
        <taxon>Ecdysozoa</taxon>
        <taxon>Arthropoda</taxon>
        <taxon>Hexapoda</taxon>
        <taxon>Insecta</taxon>
        <taxon>Pterygota</taxon>
        <taxon>Neoptera</taxon>
        <taxon>Endopterygota</taxon>
        <taxon>Diptera</taxon>
        <taxon>Nematocera</taxon>
        <taxon>Chironomoidea</taxon>
        <taxon>Chironomidae</taxon>
        <taxon>Chironominae</taxon>
        <taxon>Chironomus</taxon>
    </lineage>
</organism>
<evidence type="ECO:0000256" key="6">
    <source>
        <dbReference type="ARBA" id="ARBA00023170"/>
    </source>
</evidence>
<keyword evidence="4 8" id="KW-1133">Transmembrane helix</keyword>
<reference evidence="9" key="1">
    <citation type="submission" date="2022-01" db="EMBL/GenBank/DDBJ databases">
        <authorList>
            <person name="King R."/>
        </authorList>
    </citation>
    <scope>NUCLEOTIDE SEQUENCE</scope>
</reference>
<dbReference type="InterPro" id="IPR052192">
    <property type="entry name" value="Insect_Ionotropic_Sensory_Rcpt"/>
</dbReference>
<evidence type="ECO:0000313" key="10">
    <source>
        <dbReference type="Proteomes" id="UP001153620"/>
    </source>
</evidence>
<keyword evidence="2" id="KW-1003">Cell membrane</keyword>
<evidence type="ECO:0000256" key="8">
    <source>
        <dbReference type="SAM" id="Phobius"/>
    </source>
</evidence>
<dbReference type="SUPFAM" id="SSF53850">
    <property type="entry name" value="Periplasmic binding protein-like II"/>
    <property type="match status" value="1"/>
</dbReference>
<dbReference type="GO" id="GO:0005886">
    <property type="term" value="C:plasma membrane"/>
    <property type="evidence" value="ECO:0007669"/>
    <property type="project" value="UniProtKB-SubCell"/>
</dbReference>
<keyword evidence="6" id="KW-0675">Receptor</keyword>
<evidence type="ECO:0000256" key="7">
    <source>
        <dbReference type="ARBA" id="ARBA00023180"/>
    </source>
</evidence>
<keyword evidence="10" id="KW-1185">Reference proteome</keyword>
<protein>
    <recommendedName>
        <fullName evidence="11">Ionotropic receptor</fullName>
    </recommendedName>
</protein>
<accession>A0A9N9RNX4</accession>
<feature type="transmembrane region" description="Helical" evidence="8">
    <location>
        <begin position="358"/>
        <end position="377"/>
    </location>
</feature>
<evidence type="ECO:0000256" key="3">
    <source>
        <dbReference type="ARBA" id="ARBA00022692"/>
    </source>
</evidence>
<dbReference type="AlphaFoldDB" id="A0A9N9RNX4"/>
<proteinExistence type="predicted"/>
<reference evidence="9" key="2">
    <citation type="submission" date="2022-10" db="EMBL/GenBank/DDBJ databases">
        <authorList>
            <consortium name="ENA_rothamsted_submissions"/>
            <consortium name="culmorum"/>
            <person name="King R."/>
        </authorList>
    </citation>
    <scope>NUCLEOTIDE SEQUENCE</scope>
</reference>
<evidence type="ECO:0000256" key="5">
    <source>
        <dbReference type="ARBA" id="ARBA00023136"/>
    </source>
</evidence>
<evidence type="ECO:0000256" key="2">
    <source>
        <dbReference type="ARBA" id="ARBA00022475"/>
    </source>
</evidence>
<feature type="transmembrane region" description="Helical" evidence="8">
    <location>
        <begin position="534"/>
        <end position="553"/>
    </location>
</feature>
<dbReference type="Proteomes" id="UP001153620">
    <property type="component" value="Chromosome 1"/>
</dbReference>
<evidence type="ECO:0000313" key="9">
    <source>
        <dbReference type="EMBL" id="CAG9799988.1"/>
    </source>
</evidence>
<feature type="transmembrane region" description="Helical" evidence="8">
    <location>
        <begin position="598"/>
        <end position="621"/>
    </location>
</feature>